<keyword evidence="5 9" id="KW-0812">Transmembrane</keyword>
<comment type="similarity">
    <text evidence="8">Belongs to the glycosyltransferase 2 family. GtrB subfamily.</text>
</comment>
<keyword evidence="4 11" id="KW-0808">Transferase</keyword>
<dbReference type="InterPro" id="IPR001173">
    <property type="entry name" value="Glyco_trans_2-like"/>
</dbReference>
<dbReference type="GO" id="GO:0005886">
    <property type="term" value="C:plasma membrane"/>
    <property type="evidence" value="ECO:0007669"/>
    <property type="project" value="UniProtKB-SubCell"/>
</dbReference>
<dbReference type="FunFam" id="3.90.550.10:FF:000079">
    <property type="entry name" value="Probable glycosyl transferase"/>
    <property type="match status" value="1"/>
</dbReference>
<evidence type="ECO:0000313" key="12">
    <source>
        <dbReference type="Proteomes" id="UP000244911"/>
    </source>
</evidence>
<evidence type="ECO:0000256" key="1">
    <source>
        <dbReference type="ARBA" id="ARBA00004651"/>
    </source>
</evidence>
<gene>
    <name evidence="11" type="ORF">ALP8811_02449</name>
</gene>
<dbReference type="InterPro" id="IPR050256">
    <property type="entry name" value="Glycosyltransferase_2"/>
</dbReference>
<dbReference type="PANTHER" id="PTHR48090:SF1">
    <property type="entry name" value="PROPHAGE BACTOPRENOL GLUCOSYL TRANSFERASE HOMOLOG"/>
    <property type="match status" value="1"/>
</dbReference>
<dbReference type="Gene3D" id="3.90.550.10">
    <property type="entry name" value="Spore Coat Polysaccharide Biosynthesis Protein SpsA, Chain A"/>
    <property type="match status" value="1"/>
</dbReference>
<evidence type="ECO:0000256" key="6">
    <source>
        <dbReference type="ARBA" id="ARBA00022989"/>
    </source>
</evidence>
<feature type="transmembrane region" description="Helical" evidence="9">
    <location>
        <begin position="250"/>
        <end position="271"/>
    </location>
</feature>
<evidence type="ECO:0000256" key="4">
    <source>
        <dbReference type="ARBA" id="ARBA00022679"/>
    </source>
</evidence>
<feature type="domain" description="Glycosyltransferase 2-like" evidence="10">
    <location>
        <begin position="25"/>
        <end position="187"/>
    </location>
</feature>
<evidence type="ECO:0000256" key="5">
    <source>
        <dbReference type="ARBA" id="ARBA00022692"/>
    </source>
</evidence>
<keyword evidence="6 9" id="KW-1133">Transmembrane helix</keyword>
<dbReference type="SUPFAM" id="SSF53448">
    <property type="entry name" value="Nucleotide-diphospho-sugar transferases"/>
    <property type="match status" value="1"/>
</dbReference>
<keyword evidence="12" id="KW-1185">Reference proteome</keyword>
<dbReference type="EC" id="2.4.-.-" evidence="11"/>
<organism evidence="11 12">
    <name type="scientific">Aliiroseovarius pelagivivens</name>
    <dbReference type="NCBI Taxonomy" id="1639690"/>
    <lineage>
        <taxon>Bacteria</taxon>
        <taxon>Pseudomonadati</taxon>
        <taxon>Pseudomonadota</taxon>
        <taxon>Alphaproteobacteria</taxon>
        <taxon>Rhodobacterales</taxon>
        <taxon>Paracoccaceae</taxon>
        <taxon>Aliiroseovarius</taxon>
    </lineage>
</organism>
<proteinExistence type="inferred from homology"/>
<accession>A0A2R8AR43</accession>
<evidence type="ECO:0000256" key="9">
    <source>
        <dbReference type="SAM" id="Phobius"/>
    </source>
</evidence>
<evidence type="ECO:0000256" key="3">
    <source>
        <dbReference type="ARBA" id="ARBA00022676"/>
    </source>
</evidence>
<keyword evidence="3 11" id="KW-0328">Glycosyltransferase</keyword>
<evidence type="ECO:0000259" key="10">
    <source>
        <dbReference type="Pfam" id="PF00535"/>
    </source>
</evidence>
<dbReference type="GO" id="GO:0016757">
    <property type="term" value="F:glycosyltransferase activity"/>
    <property type="evidence" value="ECO:0007669"/>
    <property type="project" value="UniProtKB-KW"/>
</dbReference>
<protein>
    <submittedName>
        <fullName evidence="11">Putative glycosyltransferase</fullName>
        <ecNumber evidence="11">2.4.-.-</ecNumber>
    </submittedName>
</protein>
<keyword evidence="7 9" id="KW-0472">Membrane</keyword>
<dbReference type="AlphaFoldDB" id="A0A2R8AR43"/>
<feature type="transmembrane region" description="Helical" evidence="9">
    <location>
        <begin position="283"/>
        <end position="308"/>
    </location>
</feature>
<evidence type="ECO:0000256" key="2">
    <source>
        <dbReference type="ARBA" id="ARBA00022475"/>
    </source>
</evidence>
<evidence type="ECO:0000313" key="11">
    <source>
        <dbReference type="EMBL" id="SPF78522.1"/>
    </source>
</evidence>
<dbReference type="InterPro" id="IPR029044">
    <property type="entry name" value="Nucleotide-diphossugar_trans"/>
</dbReference>
<dbReference type="PANTHER" id="PTHR48090">
    <property type="entry name" value="UNDECAPRENYL-PHOSPHATE 4-DEOXY-4-FORMAMIDO-L-ARABINOSE TRANSFERASE-RELATED"/>
    <property type="match status" value="1"/>
</dbReference>
<dbReference type="Pfam" id="PF00535">
    <property type="entry name" value="Glycos_transf_2"/>
    <property type="match status" value="1"/>
</dbReference>
<evidence type="ECO:0000256" key="8">
    <source>
        <dbReference type="ARBA" id="ARBA00038152"/>
    </source>
</evidence>
<reference evidence="11 12" key="1">
    <citation type="submission" date="2018-03" db="EMBL/GenBank/DDBJ databases">
        <authorList>
            <person name="Keele B.F."/>
        </authorList>
    </citation>
    <scope>NUCLEOTIDE SEQUENCE [LARGE SCALE GENOMIC DNA]</scope>
    <source>
        <strain evidence="11 12">CECT 8811</strain>
    </source>
</reference>
<keyword evidence="2" id="KW-1003">Cell membrane</keyword>
<dbReference type="Proteomes" id="UP000244911">
    <property type="component" value="Unassembled WGS sequence"/>
</dbReference>
<evidence type="ECO:0000256" key="7">
    <source>
        <dbReference type="ARBA" id="ARBA00023136"/>
    </source>
</evidence>
<comment type="subcellular location">
    <subcellularLocation>
        <location evidence="1">Cell membrane</location>
        <topology evidence="1">Multi-pass membrane protein</topology>
    </subcellularLocation>
</comment>
<sequence length="338" mass="38000">MGVDTNSPEIDIPLAPISDRQTITLIIPVYNEMDSIQPFLDCCDMALAELSDTCEFEFLFINDGSVDRTERIIRAAREKDTRISLVNLSRNFGKEAALSAGLSHAAGDAVIPMDVDLQDPPEVIPQMIAAWREGAKVVNAQRATRDEDTWLKRTSAGLFYRLFNILAEYPIPSGVGDFRLLDREVVQAINSLGERSRFNKAIFSWVGFETAEVSYERPARLAGETQWSYWKLWKLALDGIFAASTMPLRVWTYVGLTMAMMSFLYSAFLFIRVLLLGVDTPGYASTIILILTFGGMNMFALGIIGEYVGRIYTEVRQRPLYIVRSYLHGDEQETRDGS</sequence>
<dbReference type="EMBL" id="OMOI01000002">
    <property type="protein sequence ID" value="SPF78522.1"/>
    <property type="molecule type" value="Genomic_DNA"/>
</dbReference>
<dbReference type="CDD" id="cd04187">
    <property type="entry name" value="DPM1_like_bac"/>
    <property type="match status" value="1"/>
</dbReference>
<name>A0A2R8AR43_9RHOB</name>
<dbReference type="RefSeq" id="WP_181363765.1">
    <property type="nucleotide sequence ID" value="NZ_OMOI01000002.1"/>
</dbReference>